<sequence length="649" mass="70633">MTVLVPDGFREKKVKRANEAPTLVKIAVIRCRVNEEHEAEVTHVEWDDTGSLVVSAARDGRIKVWDAKKVRCLWTSQSFSPAICVSLALRSSSHGYTVFSTTDSGEILFWSQIALANRDDPVPLLPVLESPKVRIPSPIRNDEGGAYMPSSLHVNSNFTSSGAHAFVTYRSRAEFWGIVLEHTSSAYRISKYYSDETSGAVTVLYPCPGKANEASFVIAGHQMGWITVYPHVDPLYPSNANTFHLVSHTSKFEAHPDGSAVTALAWNSVILVTGSELGDTSIFDACSFTRLRVLRSPLSPSRIRGIGVGAQDQAVPTSVNQILLGKEGDSVVASIGDNALSFKADVSSIASWKHGTNPKRMYVGKEKPIKTVKGYESLKEHDQKTQHARKTYGREREHHANLERLGLSEAEALEYVLMLSRDEVSGPAPRAGEGSSRQGQFNNSSSSMDDAVFEREFDDIPYQSAYHRSLVDRVPDSTNSSLHSPGTVQTSDSKYSNQKALIREPREASPVGEHTPSSFAPSVSTSPETAIPSVDKGAFPSISPKSSRRGSRSPPKSSTSPSVASAGYATQGAWRKPLASNVVKPDTSAMSSVVHPNSQRDITTSTRPLAYGPRTSSSADEDIDEDLRLAMQLSLESARDEELRRGIEG</sequence>
<dbReference type="EMBL" id="MU806315">
    <property type="protein sequence ID" value="KAJ3836507.1"/>
    <property type="molecule type" value="Genomic_DNA"/>
</dbReference>
<feature type="compositionally biased region" description="Polar residues" evidence="2">
    <location>
        <begin position="476"/>
        <end position="499"/>
    </location>
</feature>
<dbReference type="PROSITE" id="PS50330">
    <property type="entry name" value="UIM"/>
    <property type="match status" value="1"/>
</dbReference>
<evidence type="ECO:0000256" key="2">
    <source>
        <dbReference type="SAM" id="MobiDB-lite"/>
    </source>
</evidence>
<feature type="repeat" description="WD" evidence="1">
    <location>
        <begin position="34"/>
        <end position="75"/>
    </location>
</feature>
<feature type="compositionally biased region" description="Polar residues" evidence="2">
    <location>
        <begin position="588"/>
        <end position="607"/>
    </location>
</feature>
<feature type="compositionally biased region" description="Low complexity" evidence="2">
    <location>
        <begin position="552"/>
        <end position="562"/>
    </location>
</feature>
<evidence type="ECO:0008006" key="5">
    <source>
        <dbReference type="Google" id="ProtNLM"/>
    </source>
</evidence>
<protein>
    <recommendedName>
        <fullName evidence="5">WD40 repeat-like protein</fullName>
    </recommendedName>
</protein>
<comment type="caution">
    <text evidence="3">The sequence shown here is derived from an EMBL/GenBank/DDBJ whole genome shotgun (WGS) entry which is preliminary data.</text>
</comment>
<dbReference type="InterPro" id="IPR001680">
    <property type="entry name" value="WD40_rpt"/>
</dbReference>
<dbReference type="Pfam" id="PF00400">
    <property type="entry name" value="WD40"/>
    <property type="match status" value="1"/>
</dbReference>
<feature type="compositionally biased region" description="Polar residues" evidence="2">
    <location>
        <begin position="515"/>
        <end position="528"/>
    </location>
</feature>
<dbReference type="InterPro" id="IPR015943">
    <property type="entry name" value="WD40/YVTN_repeat-like_dom_sf"/>
</dbReference>
<evidence type="ECO:0000313" key="4">
    <source>
        <dbReference type="Proteomes" id="UP001163846"/>
    </source>
</evidence>
<proteinExistence type="predicted"/>
<dbReference type="AlphaFoldDB" id="A0AA38UFS8"/>
<reference evidence="3" key="1">
    <citation type="submission" date="2022-08" db="EMBL/GenBank/DDBJ databases">
        <authorList>
            <consortium name="DOE Joint Genome Institute"/>
            <person name="Min B."/>
            <person name="Riley R."/>
            <person name="Sierra-Patev S."/>
            <person name="Naranjo-Ortiz M."/>
            <person name="Looney B."/>
            <person name="Konkel Z."/>
            <person name="Slot J.C."/>
            <person name="Sakamoto Y."/>
            <person name="Steenwyk J.L."/>
            <person name="Rokas A."/>
            <person name="Carro J."/>
            <person name="Camarero S."/>
            <person name="Ferreira P."/>
            <person name="Molpeceres G."/>
            <person name="Ruiz-Duenas F.J."/>
            <person name="Serrano A."/>
            <person name="Henrissat B."/>
            <person name="Drula E."/>
            <person name="Hughes K.W."/>
            <person name="Mata J.L."/>
            <person name="Ishikawa N.K."/>
            <person name="Vargas-Isla R."/>
            <person name="Ushijima S."/>
            <person name="Smith C.A."/>
            <person name="Ahrendt S."/>
            <person name="Andreopoulos W."/>
            <person name="He G."/>
            <person name="Labutti K."/>
            <person name="Lipzen A."/>
            <person name="Ng V."/>
            <person name="Sandor L."/>
            <person name="Barry K."/>
            <person name="Martinez A.T."/>
            <person name="Xiao Y."/>
            <person name="Gibbons J.G."/>
            <person name="Terashima K."/>
            <person name="Hibbett D.S."/>
            <person name="Grigoriev I.V."/>
        </authorList>
    </citation>
    <scope>NUCLEOTIDE SEQUENCE</scope>
    <source>
        <strain evidence="3">TFB9207</strain>
    </source>
</reference>
<dbReference type="Gene3D" id="2.130.10.10">
    <property type="entry name" value="YVTN repeat-like/Quinoprotein amine dehydrogenase"/>
    <property type="match status" value="1"/>
</dbReference>
<accession>A0AA38UFS8</accession>
<dbReference type="PROSITE" id="PS50294">
    <property type="entry name" value="WD_REPEATS_REGION"/>
    <property type="match status" value="1"/>
</dbReference>
<feature type="region of interest" description="Disordered" evidence="2">
    <location>
        <begin position="473"/>
        <end position="623"/>
    </location>
</feature>
<name>A0AA38UFS8_9AGAR</name>
<organism evidence="3 4">
    <name type="scientific">Lentinula raphanica</name>
    <dbReference type="NCBI Taxonomy" id="153919"/>
    <lineage>
        <taxon>Eukaryota</taxon>
        <taxon>Fungi</taxon>
        <taxon>Dikarya</taxon>
        <taxon>Basidiomycota</taxon>
        <taxon>Agaricomycotina</taxon>
        <taxon>Agaricomycetes</taxon>
        <taxon>Agaricomycetidae</taxon>
        <taxon>Agaricales</taxon>
        <taxon>Marasmiineae</taxon>
        <taxon>Omphalotaceae</taxon>
        <taxon>Lentinula</taxon>
    </lineage>
</organism>
<feature type="compositionally biased region" description="Polar residues" evidence="2">
    <location>
        <begin position="435"/>
        <end position="448"/>
    </location>
</feature>
<dbReference type="InterPro" id="IPR003903">
    <property type="entry name" value="UIM_dom"/>
</dbReference>
<dbReference type="SUPFAM" id="SSF50978">
    <property type="entry name" value="WD40 repeat-like"/>
    <property type="match status" value="1"/>
</dbReference>
<dbReference type="InterPro" id="IPR036322">
    <property type="entry name" value="WD40_repeat_dom_sf"/>
</dbReference>
<evidence type="ECO:0000256" key="1">
    <source>
        <dbReference type="PROSITE-ProRule" id="PRU00221"/>
    </source>
</evidence>
<dbReference type="PROSITE" id="PS50082">
    <property type="entry name" value="WD_REPEATS_2"/>
    <property type="match status" value="1"/>
</dbReference>
<keyword evidence="4" id="KW-1185">Reference proteome</keyword>
<dbReference type="Proteomes" id="UP001163846">
    <property type="component" value="Unassembled WGS sequence"/>
</dbReference>
<keyword evidence="1" id="KW-0853">WD repeat</keyword>
<evidence type="ECO:0000313" key="3">
    <source>
        <dbReference type="EMBL" id="KAJ3836507.1"/>
    </source>
</evidence>
<feature type="region of interest" description="Disordered" evidence="2">
    <location>
        <begin position="424"/>
        <end position="448"/>
    </location>
</feature>
<gene>
    <name evidence="3" type="ORF">F5878DRAFT_711403</name>
</gene>
<dbReference type="SMART" id="SM00320">
    <property type="entry name" value="WD40"/>
    <property type="match status" value="2"/>
</dbReference>